<evidence type="ECO:0000313" key="1">
    <source>
        <dbReference type="EMBL" id="MCM8748222.1"/>
    </source>
</evidence>
<proteinExistence type="predicted"/>
<comment type="caution">
    <text evidence="1">The sequence shown here is derived from an EMBL/GenBank/DDBJ whole genome shotgun (WGS) entry which is preliminary data.</text>
</comment>
<protein>
    <submittedName>
        <fullName evidence="1">Uncharacterized protein</fullName>
    </submittedName>
</protein>
<evidence type="ECO:0000313" key="2">
    <source>
        <dbReference type="Proteomes" id="UP001165306"/>
    </source>
</evidence>
<accession>A0AA41WB22</accession>
<dbReference type="PANTHER" id="PTHR36986:SF1">
    <property type="entry name" value="UPF0643 PROTEIN PB2B2.08"/>
    <property type="match status" value="1"/>
</dbReference>
<gene>
    <name evidence="1" type="ORF">NET02_03615</name>
</gene>
<keyword evidence="2" id="KW-1185">Reference proteome</keyword>
<sequence>MRMVLRPFDLTSIPESELETSERERRAFLRLRPITPSYQTAPIEEGFNWEEALADLDAGEWYLVVFRSVRRPDANEQALTEFDDQAYAEALMTGGLLCYFAGDLDAQRNCLSFCVWRSREEAQRTALLPRHAAAAQLAPSTYEWFVLDRYMIRKVAGSGRIIFDRLDD</sequence>
<dbReference type="EMBL" id="JAMSLR010000002">
    <property type="protein sequence ID" value="MCM8748222.1"/>
    <property type="molecule type" value="Genomic_DNA"/>
</dbReference>
<dbReference type="AlphaFoldDB" id="A0AA41WB22"/>
<reference evidence="1" key="1">
    <citation type="submission" date="2022-06" db="EMBL/GenBank/DDBJ databases">
        <title>CFH 74404 Thermomicrobiaceae sp.</title>
        <authorList>
            <person name="Ming H."/>
            <person name="Li W.-J."/>
            <person name="Zhao Z."/>
        </authorList>
    </citation>
    <scope>NUCLEOTIDE SEQUENCE</scope>
    <source>
        <strain evidence="1">CFH 74404</strain>
    </source>
</reference>
<dbReference type="Proteomes" id="UP001165306">
    <property type="component" value="Unassembled WGS sequence"/>
</dbReference>
<organism evidence="1 2">
    <name type="scientific">Thermalbibacter longus</name>
    <dbReference type="NCBI Taxonomy" id="2951981"/>
    <lineage>
        <taxon>Bacteria</taxon>
        <taxon>Pseudomonadati</taxon>
        <taxon>Thermomicrobiota</taxon>
        <taxon>Thermomicrobia</taxon>
        <taxon>Thermomicrobiales</taxon>
        <taxon>Thermomicrobiaceae</taxon>
        <taxon>Thermalbibacter</taxon>
    </lineage>
</organism>
<dbReference type="PANTHER" id="PTHR36986">
    <property type="entry name" value="UPF0643 PROTEIN PB2B2.08"/>
    <property type="match status" value="1"/>
</dbReference>
<name>A0AA41WB22_9BACT</name>